<dbReference type="AlphaFoldDB" id="A0AAJ2BFB8"/>
<feature type="transmembrane region" description="Helical" evidence="6">
    <location>
        <begin position="68"/>
        <end position="90"/>
    </location>
</feature>
<sequence length="234" mass="24213">MTLKVGAADSHERTSQGQGRWLGWAFLSTAGRCPVEIFLYALSVMYSPGPVNALGLDAGLRGQARRAAGFYAGVGCAMLLMFLALGYAGAAVVSGAWLPWLALLGGGYSLYLGYRIATAAAPVAEGQGAPAERLTFTRGLLIQGLNPKGWLAVLPIATVMFPAAQITGAKIALCTLPLALAAGGAPAGYALLGAGLGRYLVRGRGLRWVNRLLGLSLVGCALLLFHDAWRGLLG</sequence>
<evidence type="ECO:0000313" key="8">
    <source>
        <dbReference type="Proteomes" id="UP001268036"/>
    </source>
</evidence>
<comment type="caution">
    <text evidence="7">The sequence shown here is derived from an EMBL/GenBank/DDBJ whole genome shotgun (WGS) entry which is preliminary data.</text>
</comment>
<dbReference type="EMBL" id="JAVJAF010000001">
    <property type="protein sequence ID" value="MDR6233221.1"/>
    <property type="molecule type" value="Genomic_DNA"/>
</dbReference>
<feature type="transmembrane region" description="Helical" evidence="6">
    <location>
        <begin position="150"/>
        <end position="172"/>
    </location>
</feature>
<evidence type="ECO:0000256" key="3">
    <source>
        <dbReference type="ARBA" id="ARBA00022692"/>
    </source>
</evidence>
<evidence type="ECO:0000313" key="7">
    <source>
        <dbReference type="EMBL" id="MDR6233221.1"/>
    </source>
</evidence>
<dbReference type="PANTHER" id="PTHR30086">
    <property type="entry name" value="ARGININE EXPORTER PROTEIN ARGO"/>
    <property type="match status" value="1"/>
</dbReference>
<proteinExistence type="predicted"/>
<feature type="transmembrane region" description="Helical" evidence="6">
    <location>
        <begin position="37"/>
        <end position="56"/>
    </location>
</feature>
<dbReference type="GO" id="GO:0015171">
    <property type="term" value="F:amino acid transmembrane transporter activity"/>
    <property type="evidence" value="ECO:0007669"/>
    <property type="project" value="TreeGrafter"/>
</dbReference>
<name>A0AAJ2BFB8_9PSED</name>
<evidence type="ECO:0000256" key="6">
    <source>
        <dbReference type="SAM" id="Phobius"/>
    </source>
</evidence>
<evidence type="ECO:0000256" key="5">
    <source>
        <dbReference type="ARBA" id="ARBA00023136"/>
    </source>
</evidence>
<dbReference type="Proteomes" id="UP001268036">
    <property type="component" value="Unassembled WGS sequence"/>
</dbReference>
<reference evidence="7" key="1">
    <citation type="submission" date="2023-08" db="EMBL/GenBank/DDBJ databases">
        <title>Functional and genomic diversity of the sorghum phyllosphere microbiome.</title>
        <authorList>
            <person name="Shade A."/>
        </authorList>
    </citation>
    <scope>NUCLEOTIDE SEQUENCE</scope>
    <source>
        <strain evidence="7">SORGH_AS_0201</strain>
    </source>
</reference>
<dbReference type="GO" id="GO:0005886">
    <property type="term" value="C:plasma membrane"/>
    <property type="evidence" value="ECO:0007669"/>
    <property type="project" value="UniProtKB-SubCell"/>
</dbReference>
<gene>
    <name evidence="7" type="ORF">QE440_000962</name>
</gene>
<dbReference type="Pfam" id="PF01810">
    <property type="entry name" value="LysE"/>
    <property type="match status" value="1"/>
</dbReference>
<comment type="subcellular location">
    <subcellularLocation>
        <location evidence="1">Cell membrane</location>
        <topology evidence="1">Multi-pass membrane protein</topology>
    </subcellularLocation>
</comment>
<evidence type="ECO:0000256" key="1">
    <source>
        <dbReference type="ARBA" id="ARBA00004651"/>
    </source>
</evidence>
<accession>A0AAJ2BFB8</accession>
<feature type="transmembrane region" description="Helical" evidence="6">
    <location>
        <begin position="178"/>
        <end position="201"/>
    </location>
</feature>
<protein>
    <submittedName>
        <fullName evidence="7">Threonine/homoserine/homoserine lactone efflux protein</fullName>
    </submittedName>
</protein>
<dbReference type="PANTHER" id="PTHR30086:SF20">
    <property type="entry name" value="ARGININE EXPORTER PROTEIN ARGO-RELATED"/>
    <property type="match status" value="1"/>
</dbReference>
<organism evidence="7 8">
    <name type="scientific">Pseudomonas oryzihabitans</name>
    <dbReference type="NCBI Taxonomy" id="47885"/>
    <lineage>
        <taxon>Bacteria</taxon>
        <taxon>Pseudomonadati</taxon>
        <taxon>Pseudomonadota</taxon>
        <taxon>Gammaproteobacteria</taxon>
        <taxon>Pseudomonadales</taxon>
        <taxon>Pseudomonadaceae</taxon>
        <taxon>Pseudomonas</taxon>
    </lineage>
</organism>
<feature type="transmembrane region" description="Helical" evidence="6">
    <location>
        <begin position="208"/>
        <end position="226"/>
    </location>
</feature>
<evidence type="ECO:0000256" key="2">
    <source>
        <dbReference type="ARBA" id="ARBA00022475"/>
    </source>
</evidence>
<keyword evidence="2" id="KW-1003">Cell membrane</keyword>
<feature type="transmembrane region" description="Helical" evidence="6">
    <location>
        <begin position="96"/>
        <end position="114"/>
    </location>
</feature>
<keyword evidence="5 6" id="KW-0472">Membrane</keyword>
<keyword evidence="4 6" id="KW-1133">Transmembrane helix</keyword>
<keyword evidence="3 6" id="KW-0812">Transmembrane</keyword>
<evidence type="ECO:0000256" key="4">
    <source>
        <dbReference type="ARBA" id="ARBA00022989"/>
    </source>
</evidence>
<dbReference type="InterPro" id="IPR001123">
    <property type="entry name" value="LeuE-type"/>
</dbReference>